<keyword evidence="3" id="KW-1185">Reference proteome</keyword>
<name>A0AA37HJE3_9HYPH</name>
<dbReference type="PANTHER" id="PTHR13696">
    <property type="entry name" value="P-LOOP CONTAINING NUCLEOSIDE TRIPHOSPHATE HYDROLASE"/>
    <property type="match status" value="1"/>
</dbReference>
<evidence type="ECO:0000259" key="1">
    <source>
        <dbReference type="Pfam" id="PF01656"/>
    </source>
</evidence>
<dbReference type="EMBL" id="BPQJ01000058">
    <property type="protein sequence ID" value="GJD66240.1"/>
    <property type="molecule type" value="Genomic_DNA"/>
</dbReference>
<dbReference type="RefSeq" id="WP_165795758.1">
    <property type="nucleotide sequence ID" value="NZ_BPQJ01000058.1"/>
</dbReference>
<organism evidence="2 3">
    <name type="scientific">Methylobacterium frigidaeris</name>
    <dbReference type="NCBI Taxonomy" id="2038277"/>
    <lineage>
        <taxon>Bacteria</taxon>
        <taxon>Pseudomonadati</taxon>
        <taxon>Pseudomonadota</taxon>
        <taxon>Alphaproteobacteria</taxon>
        <taxon>Hyphomicrobiales</taxon>
        <taxon>Methylobacteriaceae</taxon>
        <taxon>Methylobacterium</taxon>
    </lineage>
</organism>
<dbReference type="Pfam" id="PF01656">
    <property type="entry name" value="CbiA"/>
    <property type="match status" value="1"/>
</dbReference>
<dbReference type="PANTHER" id="PTHR13696:SF96">
    <property type="entry name" value="COBQ_COBB_MIND_PARA NUCLEOTIDE BINDING DOMAIN-CONTAINING PROTEIN"/>
    <property type="match status" value="1"/>
</dbReference>
<dbReference type="CDD" id="cd02042">
    <property type="entry name" value="ParAB_family"/>
    <property type="match status" value="1"/>
</dbReference>
<proteinExistence type="predicted"/>
<dbReference type="InterPro" id="IPR027417">
    <property type="entry name" value="P-loop_NTPase"/>
</dbReference>
<accession>A0AA37HJE3</accession>
<evidence type="ECO:0000313" key="2">
    <source>
        <dbReference type="EMBL" id="GJD66240.1"/>
    </source>
</evidence>
<dbReference type="InterPro" id="IPR050678">
    <property type="entry name" value="DNA_Partitioning_ATPase"/>
</dbReference>
<dbReference type="Proteomes" id="UP001055286">
    <property type="component" value="Unassembled WGS sequence"/>
</dbReference>
<dbReference type="Gene3D" id="3.40.50.300">
    <property type="entry name" value="P-loop containing nucleotide triphosphate hydrolases"/>
    <property type="match status" value="1"/>
</dbReference>
<reference evidence="2" key="2">
    <citation type="submission" date="2021-08" db="EMBL/GenBank/DDBJ databases">
        <authorList>
            <person name="Tani A."/>
            <person name="Ola A."/>
            <person name="Ogura Y."/>
            <person name="Katsura K."/>
            <person name="Hayashi T."/>
        </authorList>
    </citation>
    <scope>NUCLEOTIDE SEQUENCE</scope>
    <source>
        <strain evidence="2">JCM 32048</strain>
    </source>
</reference>
<sequence>MKIVTMLTEKGGSGKTTLTRHLAVAAIQDDQSAACLDADPMGGLRSWGDARGRDPFVVPEASQKPVHVDQAVDKIRDAGADYCFIDTAGALSAVGLHMARIANLVLIPLRPTADDVKALWPIVEELKRHAVNFAVVISAAPTTTRRPTTETLDLLEAQGVPVAPAIIHQRQIVPDSGINGLTALETEATSPADAKAVDEFKYLWTWAKTRMAEVPVAA</sequence>
<dbReference type="InterPro" id="IPR002586">
    <property type="entry name" value="CobQ/CobB/MinD/ParA_Nub-bd_dom"/>
</dbReference>
<dbReference type="PIRSF" id="PIRSF009320">
    <property type="entry name" value="Nuc_binding_HP_1000"/>
    <property type="match status" value="1"/>
</dbReference>
<feature type="domain" description="CobQ/CobB/MinD/ParA nucleotide binding" evidence="1">
    <location>
        <begin position="5"/>
        <end position="181"/>
    </location>
</feature>
<comment type="caution">
    <text evidence="2">The sequence shown here is derived from an EMBL/GenBank/DDBJ whole genome shotgun (WGS) entry which is preliminary data.</text>
</comment>
<dbReference type="SUPFAM" id="SSF52540">
    <property type="entry name" value="P-loop containing nucleoside triphosphate hydrolases"/>
    <property type="match status" value="1"/>
</dbReference>
<protein>
    <recommendedName>
        <fullName evidence="1">CobQ/CobB/MinD/ParA nucleotide binding domain-containing protein</fullName>
    </recommendedName>
</protein>
<dbReference type="AlphaFoldDB" id="A0AA37HJE3"/>
<evidence type="ECO:0000313" key="3">
    <source>
        <dbReference type="Proteomes" id="UP001055286"/>
    </source>
</evidence>
<gene>
    <name evidence="2" type="ORF">MPEAHAMD_6437</name>
</gene>
<reference evidence="2" key="1">
    <citation type="journal article" date="2016" name="Front. Microbiol.">
        <title>Genome Sequence of the Piezophilic, Mesophilic Sulfate-Reducing Bacterium Desulfovibrio indicus J2T.</title>
        <authorList>
            <person name="Cao J."/>
            <person name="Maignien L."/>
            <person name="Shao Z."/>
            <person name="Alain K."/>
            <person name="Jebbar M."/>
        </authorList>
    </citation>
    <scope>NUCLEOTIDE SEQUENCE</scope>
    <source>
        <strain evidence="2">JCM 32048</strain>
    </source>
</reference>